<dbReference type="InterPro" id="IPR018325">
    <property type="entry name" value="Rad4/PNGase_transGLS-fold"/>
</dbReference>
<feature type="domain" description="Rad4 beta-hairpin" evidence="11">
    <location>
        <begin position="1026"/>
        <end position="1100"/>
    </location>
</feature>
<feature type="compositionally biased region" description="Polar residues" evidence="8">
    <location>
        <begin position="698"/>
        <end position="707"/>
    </location>
</feature>
<comment type="subcellular location">
    <subcellularLocation>
        <location evidence="1">Nucleus</location>
    </subcellularLocation>
</comment>
<feature type="compositionally biased region" description="Basic and acidic residues" evidence="8">
    <location>
        <begin position="434"/>
        <end position="548"/>
    </location>
</feature>
<evidence type="ECO:0000259" key="11">
    <source>
        <dbReference type="SMART" id="SM01032"/>
    </source>
</evidence>
<dbReference type="InterPro" id="IPR004583">
    <property type="entry name" value="DNA_repair_Rad4"/>
</dbReference>
<dbReference type="Pfam" id="PF10405">
    <property type="entry name" value="BHD_3"/>
    <property type="match status" value="1"/>
</dbReference>
<feature type="compositionally biased region" description="Polar residues" evidence="8">
    <location>
        <begin position="380"/>
        <end position="401"/>
    </location>
</feature>
<evidence type="ECO:0000256" key="3">
    <source>
        <dbReference type="ARBA" id="ARBA00022763"/>
    </source>
</evidence>
<dbReference type="Pfam" id="PF10404">
    <property type="entry name" value="BHD_2"/>
    <property type="match status" value="1"/>
</dbReference>
<dbReference type="Gene3D" id="3.90.260.10">
    <property type="entry name" value="Transglutaminase-like"/>
    <property type="match status" value="2"/>
</dbReference>
<evidence type="ECO:0000259" key="9">
    <source>
        <dbReference type="SMART" id="SM01030"/>
    </source>
</evidence>
<dbReference type="RefSeq" id="XP_028134876.2">
    <property type="nucleotide sequence ID" value="XM_028279075.2"/>
</dbReference>
<sequence>MNQQKRRSVKKPAIIESDESSDDESPVKKCKVTPKKKVEHPVTEKQNTNDSSSSESDIENYLQPIDKLDLSSEFFNLKKDSNNDEFSKIEKSIFEKVGTSRLSDSESDLDDVQASTSQISTQETTASQQLNFKQLEDFTKNIEEAKLIVEKYNAKKKIEEKNVDISNILASGESKQLTLENIREEDLHSSDFETTDGEEWEEVKQKDQEEKSVVPKKDIEIRIGAMPEHCRNKKGTDLIAAMKRRLNRIRKENQLYVHKVHLLCWLAHGNFVNSVISSSDILSVALSLLPSDKCYPSDRVDLSYLEQIVQWYKRTIKLKEKDPAQQLPLKKALSLQMMKKESYDKKMFVLIFIAILRSLGIQCRMVLSLQVEPLRPPSSELHSLSTKESTKKLPSSKTGQLNKSHNKSNSKSDAKKLPSNKSAQLNKSHNKSNSKSEGKTKQINSEDVKLKKAKEGIQKVSKLGKEKATKDTSQKKDQNKHKEPQESSRNSVSDKNKKPAKEEQILSSKPKKERETTELKTNKMKGGKVEETKIVNKGNKKDNTKDNNTRTSSKMSHKETVQTTKESKSSKSSKKESLKVDEESESKSSVTENKESVGTTITQPKPSTSVSKMRSRRSRRSTEKNIPQLDGANDTIPKTVSNTRKPNLRKLKNESNAKVNSAKDSRSRVKVNNNNDSEDDFSPSPSKRSPIKKPNFAKLSQPSTSKIGNPFDVKNDIINLIKGRIIEQKHMDRGKLVNKRKSQNHDSSSDSDYLPSPIKKKHHDSDSDIEYFVPKPKVKKRVKVNRVGPGHPILSDSGEEGKKKKGNDVWLEVYLESEEKWITADVIRGQVHCVNELYMRATHPVSYVVAWNNDHTIKDVSMRYCKSFNTVTRKLRIDSNWWESSIRPFKEKSTARSKEEDADLNKQLFDQPLPKSIAEYKNHPLYALQRHVLKFEAIYPPDQVPLGYVRGEAVYPRNCVYICKSRDIWLKDAKVVKPGEKPYKIVKARPKYDKLSNSVVTDQLLEIYGPWQTTDYDPPTAENGVVPRNAFGNVELFKKCMLPKKTVHLQLPGLNKVAKKLNIDCASAIVGFDFHGGWSHPVYDGFVVCEEFTDVLIAAWEQDREEMEKKENEKIEKRVYTNWKRLIKGLLIRERLKARYDFGGEPSQSEKGKKNAGANKSTKGNKKS</sequence>
<evidence type="ECO:0000259" key="10">
    <source>
        <dbReference type="SMART" id="SM01031"/>
    </source>
</evidence>
<protein>
    <recommendedName>
        <fullName evidence="14">DNA repair protein complementing XP-C cells homolog</fullName>
    </recommendedName>
</protein>
<evidence type="ECO:0000256" key="1">
    <source>
        <dbReference type="ARBA" id="ARBA00004123"/>
    </source>
</evidence>
<feature type="compositionally biased region" description="Basic residues" evidence="8">
    <location>
        <begin position="1"/>
        <end position="10"/>
    </location>
</feature>
<dbReference type="SUPFAM" id="SSF54001">
    <property type="entry name" value="Cysteine proteinases"/>
    <property type="match status" value="1"/>
</dbReference>
<feature type="region of interest" description="Disordered" evidence="8">
    <location>
        <begin position="99"/>
        <end position="125"/>
    </location>
</feature>
<feature type="region of interest" description="Disordered" evidence="8">
    <location>
        <begin position="1142"/>
        <end position="1168"/>
    </location>
</feature>
<dbReference type="PANTHER" id="PTHR12135:SF0">
    <property type="entry name" value="DNA REPAIR PROTEIN COMPLEMENTING XP-C CELLS"/>
    <property type="match status" value="1"/>
</dbReference>
<keyword evidence="3" id="KW-0227">DNA damage</keyword>
<dbReference type="Pfam" id="PF03835">
    <property type="entry name" value="Rad4"/>
    <property type="match status" value="1"/>
</dbReference>
<dbReference type="SMART" id="SM01032">
    <property type="entry name" value="BHD_3"/>
    <property type="match status" value="1"/>
</dbReference>
<feature type="compositionally biased region" description="Basic residues" evidence="8">
    <location>
        <begin position="28"/>
        <end position="38"/>
    </location>
</feature>
<dbReference type="SMART" id="SM01030">
    <property type="entry name" value="BHD_1"/>
    <property type="match status" value="1"/>
</dbReference>
<evidence type="ECO:0008006" key="14">
    <source>
        <dbReference type="Google" id="ProtNLM"/>
    </source>
</evidence>
<keyword evidence="5" id="KW-0234">DNA repair</keyword>
<feature type="compositionally biased region" description="Basic and acidic residues" evidence="8">
    <location>
        <begin position="1142"/>
        <end position="1153"/>
    </location>
</feature>
<reference evidence="12" key="1">
    <citation type="submission" date="2025-05" db="UniProtKB">
        <authorList>
            <consortium name="EnsemblMetazoa"/>
        </authorList>
    </citation>
    <scope>IDENTIFICATION</scope>
</reference>
<evidence type="ECO:0000313" key="12">
    <source>
        <dbReference type="EnsemblMetazoa" id="XP_028134876.2"/>
    </source>
</evidence>
<dbReference type="Gene3D" id="3.30.70.2460">
    <property type="entry name" value="Rad4, beta-hairpin domain BHD3"/>
    <property type="match status" value="1"/>
</dbReference>
<feature type="compositionally biased region" description="Polar residues" evidence="8">
    <location>
        <begin position="636"/>
        <end position="645"/>
    </location>
</feature>
<feature type="compositionally biased region" description="Basic and acidic residues" evidence="8">
    <location>
        <begin position="651"/>
        <end position="667"/>
    </location>
</feature>
<evidence type="ECO:0000313" key="13">
    <source>
        <dbReference type="Proteomes" id="UP001652700"/>
    </source>
</evidence>
<feature type="region of interest" description="Disordered" evidence="8">
    <location>
        <begin position="376"/>
        <end position="711"/>
    </location>
</feature>
<feature type="compositionally biased region" description="Low complexity" evidence="8">
    <location>
        <begin position="682"/>
        <end position="694"/>
    </location>
</feature>
<keyword evidence="6" id="KW-0539">Nucleus</keyword>
<dbReference type="InterPro" id="IPR018026">
    <property type="entry name" value="DNA_repair_Rad4-like"/>
</dbReference>
<evidence type="ECO:0000256" key="2">
    <source>
        <dbReference type="ARBA" id="ARBA00009525"/>
    </source>
</evidence>
<dbReference type="SMART" id="SM01031">
    <property type="entry name" value="BHD_2"/>
    <property type="match status" value="1"/>
</dbReference>
<dbReference type="Proteomes" id="UP001652700">
    <property type="component" value="Unplaced"/>
</dbReference>
<feature type="domain" description="Rad4 beta-hairpin" evidence="10">
    <location>
        <begin position="963"/>
        <end position="1019"/>
    </location>
</feature>
<evidence type="ECO:0000256" key="4">
    <source>
        <dbReference type="ARBA" id="ARBA00023125"/>
    </source>
</evidence>
<dbReference type="NCBIfam" id="TIGR00605">
    <property type="entry name" value="rad4"/>
    <property type="match status" value="1"/>
</dbReference>
<dbReference type="InterPro" id="IPR042488">
    <property type="entry name" value="Rad4_BHD3_sf"/>
</dbReference>
<evidence type="ECO:0000256" key="8">
    <source>
        <dbReference type="SAM" id="MobiDB-lite"/>
    </source>
</evidence>
<keyword evidence="13" id="KW-1185">Reference proteome</keyword>
<dbReference type="Gene3D" id="2.20.20.110">
    <property type="entry name" value="Rad4, beta-hairpin domain BHD1"/>
    <property type="match status" value="1"/>
</dbReference>
<feature type="region of interest" description="Disordered" evidence="8">
    <location>
        <begin position="187"/>
        <end position="212"/>
    </location>
</feature>
<dbReference type="InterPro" id="IPR018328">
    <property type="entry name" value="Rad4_beta-hairpin_dom3"/>
</dbReference>
<dbReference type="EnsemblMetazoa" id="XM_028279075.2">
    <property type="protein sequence ID" value="XP_028134876.2"/>
    <property type="gene ID" value="LOC114329824"/>
</dbReference>
<dbReference type="GeneID" id="114329824"/>
<feature type="compositionally biased region" description="Basic and acidic residues" evidence="8">
    <location>
        <begin position="202"/>
        <end position="212"/>
    </location>
</feature>
<dbReference type="InterPro" id="IPR038765">
    <property type="entry name" value="Papain-like_cys_pep_sf"/>
</dbReference>
<dbReference type="PANTHER" id="PTHR12135">
    <property type="entry name" value="DNA REPAIR PROTEIN XP-C / RAD4"/>
    <property type="match status" value="1"/>
</dbReference>
<dbReference type="InterPro" id="IPR036985">
    <property type="entry name" value="Transglutaminase-like_sf"/>
</dbReference>
<accession>A0ABM5IKF8</accession>
<feature type="domain" description="Rad4 beta-hairpin" evidence="9">
    <location>
        <begin position="909"/>
        <end position="961"/>
    </location>
</feature>
<feature type="compositionally biased region" description="Basic and acidic residues" evidence="8">
    <location>
        <begin position="556"/>
        <end position="581"/>
    </location>
</feature>
<evidence type="ECO:0000256" key="7">
    <source>
        <dbReference type="SAM" id="Coils"/>
    </source>
</evidence>
<evidence type="ECO:0000256" key="5">
    <source>
        <dbReference type="ARBA" id="ARBA00023204"/>
    </source>
</evidence>
<comment type="similarity">
    <text evidence="2">Belongs to the XPC family.</text>
</comment>
<dbReference type="InterPro" id="IPR018327">
    <property type="entry name" value="BHD_2"/>
</dbReference>
<keyword evidence="4" id="KW-0238">DNA-binding</keyword>
<feature type="compositionally biased region" description="Polar residues" evidence="8">
    <location>
        <begin position="113"/>
        <end position="125"/>
    </location>
</feature>
<feature type="region of interest" description="Disordered" evidence="8">
    <location>
        <begin position="731"/>
        <end position="767"/>
    </location>
</feature>
<proteinExistence type="inferred from homology"/>
<evidence type="ECO:0000256" key="6">
    <source>
        <dbReference type="ARBA" id="ARBA00023242"/>
    </source>
</evidence>
<feature type="region of interest" description="Disordered" evidence="8">
    <location>
        <begin position="1"/>
        <end position="60"/>
    </location>
</feature>
<dbReference type="Pfam" id="PF10403">
    <property type="entry name" value="BHD_1"/>
    <property type="match status" value="1"/>
</dbReference>
<feature type="coiled-coil region" evidence="7">
    <location>
        <begin position="135"/>
        <end position="162"/>
    </location>
</feature>
<keyword evidence="7" id="KW-0175">Coiled coil</keyword>
<dbReference type="InterPro" id="IPR018326">
    <property type="entry name" value="Rad4_beta-hairpin_dom1"/>
</dbReference>
<organism evidence="12 13">
    <name type="scientific">Diabrotica virgifera virgifera</name>
    <name type="common">western corn rootworm</name>
    <dbReference type="NCBI Taxonomy" id="50390"/>
    <lineage>
        <taxon>Eukaryota</taxon>
        <taxon>Metazoa</taxon>
        <taxon>Ecdysozoa</taxon>
        <taxon>Arthropoda</taxon>
        <taxon>Hexapoda</taxon>
        <taxon>Insecta</taxon>
        <taxon>Pterygota</taxon>
        <taxon>Neoptera</taxon>
        <taxon>Endopterygota</taxon>
        <taxon>Coleoptera</taxon>
        <taxon>Polyphaga</taxon>
        <taxon>Cucujiformia</taxon>
        <taxon>Chrysomeloidea</taxon>
        <taxon>Chrysomelidae</taxon>
        <taxon>Galerucinae</taxon>
        <taxon>Diabroticina</taxon>
        <taxon>Diabroticites</taxon>
        <taxon>Diabrotica</taxon>
    </lineage>
</organism>
<name>A0ABM5IKF8_DIAVI</name>